<accession>A0A1X7UX66</accession>
<dbReference type="SUPFAM" id="SSF56496">
    <property type="entry name" value="Fibrinogen C-terminal domain-like"/>
    <property type="match status" value="1"/>
</dbReference>
<dbReference type="EnsemblMetazoa" id="XM_019996135.1">
    <property type="protein sequence ID" value="XP_019851694.1"/>
    <property type="gene ID" value="LOC109581755"/>
</dbReference>
<keyword evidence="3" id="KW-1185">Reference proteome</keyword>
<keyword evidence="1" id="KW-0732">Signal</keyword>
<gene>
    <name evidence="2" type="primary">109581755</name>
</gene>
<dbReference type="KEGG" id="aqu:109581755"/>
<feature type="signal peptide" evidence="1">
    <location>
        <begin position="1"/>
        <end position="26"/>
    </location>
</feature>
<organism evidence="2">
    <name type="scientific">Amphimedon queenslandica</name>
    <name type="common">Sponge</name>
    <dbReference type="NCBI Taxonomy" id="400682"/>
    <lineage>
        <taxon>Eukaryota</taxon>
        <taxon>Metazoa</taxon>
        <taxon>Porifera</taxon>
        <taxon>Demospongiae</taxon>
        <taxon>Heteroscleromorpha</taxon>
        <taxon>Haplosclerida</taxon>
        <taxon>Niphatidae</taxon>
        <taxon>Amphimedon</taxon>
    </lineage>
</organism>
<evidence type="ECO:0000313" key="2">
    <source>
        <dbReference type="EnsemblMetazoa" id="Aqu2.1.32565_001"/>
    </source>
</evidence>
<dbReference type="NCBIfam" id="NF040941">
    <property type="entry name" value="GGGWT_bact"/>
    <property type="match status" value="1"/>
</dbReference>
<sequence>MAAKKAATVTSILILLTAFNIPEGLGSYCMATDCTNTGYHQNNGLSLYLSVCCAISNLGQTVTIRDNGISKYILCPKLRPKSCPELMSCQEILEANSEAASGEYSIAHLNSTVYTAYCKMDITDCGEGGWTRIAYINMTEPGASCPDGLVTKDYNNIDHSVCGINLGGAGCLSAFFSTNGLNYSKVCGQIRGYQYHSPDAFQGSLSVGLDSYYVSGYSITQGDNPRQHIWSYAGGVYQNDITQYDCPCNTDFTLNLPPSFVSNDYYCEAGLPVGQAYSALLYPNDPLWDGKQCLGLEGPCCTNPKMPWFNKAIEGAGSSYIEVRSCTRFGSAGGDTPLDILELYVK</sequence>
<dbReference type="InParanoid" id="A0A1X7UX66"/>
<evidence type="ECO:0008006" key="4">
    <source>
        <dbReference type="Google" id="ProtNLM"/>
    </source>
</evidence>
<reference evidence="3" key="1">
    <citation type="journal article" date="2010" name="Nature">
        <title>The Amphimedon queenslandica genome and the evolution of animal complexity.</title>
        <authorList>
            <person name="Srivastava M."/>
            <person name="Simakov O."/>
            <person name="Chapman J."/>
            <person name="Fahey B."/>
            <person name="Gauthier M.E."/>
            <person name="Mitros T."/>
            <person name="Richards G.S."/>
            <person name="Conaco C."/>
            <person name="Dacre M."/>
            <person name="Hellsten U."/>
            <person name="Larroux C."/>
            <person name="Putnam N.H."/>
            <person name="Stanke M."/>
            <person name="Adamska M."/>
            <person name="Darling A."/>
            <person name="Degnan S.M."/>
            <person name="Oakley T.H."/>
            <person name="Plachetzki D.C."/>
            <person name="Zhai Y."/>
            <person name="Adamski M."/>
            <person name="Calcino A."/>
            <person name="Cummins S.F."/>
            <person name="Goodstein D.M."/>
            <person name="Harris C."/>
            <person name="Jackson D.J."/>
            <person name="Leys S.P."/>
            <person name="Shu S."/>
            <person name="Woodcroft B.J."/>
            <person name="Vervoort M."/>
            <person name="Kosik K.S."/>
            <person name="Manning G."/>
            <person name="Degnan B.M."/>
            <person name="Rokhsar D.S."/>
        </authorList>
    </citation>
    <scope>NUCLEOTIDE SEQUENCE [LARGE SCALE GENOMIC DNA]</scope>
</reference>
<dbReference type="AlphaFoldDB" id="A0A1X7UX66"/>
<dbReference type="Proteomes" id="UP000007879">
    <property type="component" value="Unassembled WGS sequence"/>
</dbReference>
<proteinExistence type="predicted"/>
<evidence type="ECO:0000313" key="3">
    <source>
        <dbReference type="Proteomes" id="UP000007879"/>
    </source>
</evidence>
<evidence type="ECO:0000256" key="1">
    <source>
        <dbReference type="SAM" id="SignalP"/>
    </source>
</evidence>
<dbReference type="InterPro" id="IPR036056">
    <property type="entry name" value="Fibrinogen-like_C"/>
</dbReference>
<name>A0A1X7UX66_AMPQE</name>
<feature type="chain" id="PRO_5012372239" description="Fibrinogen C-terminal domain-containing protein" evidence="1">
    <location>
        <begin position="27"/>
        <end position="346"/>
    </location>
</feature>
<dbReference type="EnsemblMetazoa" id="Aqu2.1.32565_001">
    <property type="protein sequence ID" value="Aqu2.1.32565_001"/>
    <property type="gene ID" value="Aqu2.1.32565"/>
</dbReference>
<reference evidence="2" key="2">
    <citation type="submission" date="2017-05" db="UniProtKB">
        <authorList>
            <consortium name="EnsemblMetazoa"/>
        </authorList>
    </citation>
    <scope>IDENTIFICATION</scope>
</reference>
<protein>
    <recommendedName>
        <fullName evidence="4">Fibrinogen C-terminal domain-containing protein</fullName>
    </recommendedName>
</protein>